<reference evidence="1" key="2">
    <citation type="journal article" date="2015" name="Fish Shellfish Immunol.">
        <title>Early steps in the European eel (Anguilla anguilla)-Vibrio vulnificus interaction in the gills: Role of the RtxA13 toxin.</title>
        <authorList>
            <person name="Callol A."/>
            <person name="Pajuelo D."/>
            <person name="Ebbesson L."/>
            <person name="Teles M."/>
            <person name="MacKenzie S."/>
            <person name="Amaro C."/>
        </authorList>
    </citation>
    <scope>NUCLEOTIDE SEQUENCE</scope>
</reference>
<reference evidence="1" key="1">
    <citation type="submission" date="2014-11" db="EMBL/GenBank/DDBJ databases">
        <authorList>
            <person name="Amaro Gonzalez C."/>
        </authorList>
    </citation>
    <scope>NUCLEOTIDE SEQUENCE</scope>
</reference>
<dbReference type="EMBL" id="GBXM01098446">
    <property type="protein sequence ID" value="JAH10131.1"/>
    <property type="molecule type" value="Transcribed_RNA"/>
</dbReference>
<organism evidence="1">
    <name type="scientific">Anguilla anguilla</name>
    <name type="common">European freshwater eel</name>
    <name type="synonym">Muraena anguilla</name>
    <dbReference type="NCBI Taxonomy" id="7936"/>
    <lineage>
        <taxon>Eukaryota</taxon>
        <taxon>Metazoa</taxon>
        <taxon>Chordata</taxon>
        <taxon>Craniata</taxon>
        <taxon>Vertebrata</taxon>
        <taxon>Euteleostomi</taxon>
        <taxon>Actinopterygii</taxon>
        <taxon>Neopterygii</taxon>
        <taxon>Teleostei</taxon>
        <taxon>Anguilliformes</taxon>
        <taxon>Anguillidae</taxon>
        <taxon>Anguilla</taxon>
    </lineage>
</organism>
<name>A0A0E9PZQ3_ANGAN</name>
<protein>
    <submittedName>
        <fullName evidence="1">Uncharacterized protein</fullName>
    </submittedName>
</protein>
<sequence>MSCQEQIFLWTHETVKSFSTVLNPKLSLNLKNVTLLQL</sequence>
<accession>A0A0E9PZQ3</accession>
<evidence type="ECO:0000313" key="1">
    <source>
        <dbReference type="EMBL" id="JAH10131.1"/>
    </source>
</evidence>
<proteinExistence type="predicted"/>
<dbReference type="AlphaFoldDB" id="A0A0E9PZQ3"/>